<accession>A0AAW7QFG5</accession>
<name>A0AAW7QFG5_STRVE</name>
<evidence type="ECO:0000313" key="1">
    <source>
        <dbReference type="EMBL" id="MDN5269507.1"/>
    </source>
</evidence>
<dbReference type="RefSeq" id="WP_301382213.1">
    <property type="nucleotide sequence ID" value="NZ_JAUJGC010000022.1"/>
</dbReference>
<dbReference type="EMBL" id="JAUJGC010000022">
    <property type="protein sequence ID" value="MDN5269507.1"/>
    <property type="molecule type" value="Genomic_DNA"/>
</dbReference>
<comment type="caution">
    <text evidence="1">The sequence shown here is derived from an EMBL/GenBank/DDBJ whole genome shotgun (WGS) entry which is preliminary data.</text>
</comment>
<protein>
    <recommendedName>
        <fullName evidence="3">Phage protein</fullName>
    </recommendedName>
</protein>
<organism evidence="1 2">
    <name type="scientific">Streptococcus vestibularis</name>
    <dbReference type="NCBI Taxonomy" id="1343"/>
    <lineage>
        <taxon>Bacteria</taxon>
        <taxon>Bacillati</taxon>
        <taxon>Bacillota</taxon>
        <taxon>Bacilli</taxon>
        <taxon>Lactobacillales</taxon>
        <taxon>Streptococcaceae</taxon>
        <taxon>Streptococcus</taxon>
    </lineage>
</organism>
<proteinExistence type="predicted"/>
<sequence length="68" mass="7656">MAKFIEIETWYQGHSHIEILNIDDIGHISVGPNLIFLKTPYADGSNVTRVSSETIEKLMDILKVKEVG</sequence>
<reference evidence="1" key="1">
    <citation type="submission" date="2023-07" db="EMBL/GenBank/DDBJ databases">
        <title>SVep1, a Temperate Phage of Human Oral Commensal Streptococcus vestibularis.</title>
        <authorList>
            <person name="Wu M."/>
            <person name="Zhu Y."/>
            <person name="Li Y."/>
        </authorList>
    </citation>
    <scope>NUCLEOTIDE SEQUENCE</scope>
    <source>
        <strain evidence="1">SVE8</strain>
    </source>
</reference>
<gene>
    <name evidence="1" type="ORF">QY913_05055</name>
</gene>
<dbReference type="Proteomes" id="UP001172310">
    <property type="component" value="Unassembled WGS sequence"/>
</dbReference>
<evidence type="ECO:0000313" key="2">
    <source>
        <dbReference type="Proteomes" id="UP001172310"/>
    </source>
</evidence>
<dbReference type="AlphaFoldDB" id="A0AAW7QFG5"/>
<evidence type="ECO:0008006" key="3">
    <source>
        <dbReference type="Google" id="ProtNLM"/>
    </source>
</evidence>